<accession>A0A1I1W3L6</accession>
<proteinExistence type="predicted"/>
<organism evidence="2 3">
    <name type="scientific">Sulfitobacter brevis</name>
    <dbReference type="NCBI Taxonomy" id="74348"/>
    <lineage>
        <taxon>Bacteria</taxon>
        <taxon>Pseudomonadati</taxon>
        <taxon>Pseudomonadota</taxon>
        <taxon>Alphaproteobacteria</taxon>
        <taxon>Rhodobacterales</taxon>
        <taxon>Roseobacteraceae</taxon>
        <taxon>Sulfitobacter</taxon>
    </lineage>
</organism>
<sequence length="175" mass="17707">MKRTTSTMIAALLATGVSTAAFAESKAATSVDAGVTADVTANTGAANVDVTADTDANVKGKNKLAKENYGQLISELRSGSKKGADVTAEIGGVTADAETTFTTVSDLKGNAGDDAEALDNALDAKSEMVMDLQAALEANADLKSKIVAEGYKVDQVIAVSTQGSGGVTLVVDDRM</sequence>
<dbReference type="Proteomes" id="UP000198977">
    <property type="component" value="Unassembled WGS sequence"/>
</dbReference>
<name>A0A1I1W3L6_9RHOB</name>
<keyword evidence="3" id="KW-1185">Reference proteome</keyword>
<dbReference type="RefSeq" id="WP_093922819.1">
    <property type="nucleotide sequence ID" value="NZ_FOMW01000003.1"/>
</dbReference>
<reference evidence="2 3" key="1">
    <citation type="submission" date="2016-10" db="EMBL/GenBank/DDBJ databases">
        <authorList>
            <person name="de Groot N.N."/>
        </authorList>
    </citation>
    <scope>NUCLEOTIDE SEQUENCE [LARGE SCALE GENOMIC DNA]</scope>
    <source>
        <strain evidence="2 3">DSM 11443</strain>
    </source>
</reference>
<evidence type="ECO:0000313" key="2">
    <source>
        <dbReference type="EMBL" id="SFD87903.1"/>
    </source>
</evidence>
<dbReference type="EMBL" id="FOMW01000003">
    <property type="protein sequence ID" value="SFD87903.1"/>
    <property type="molecule type" value="Genomic_DNA"/>
</dbReference>
<keyword evidence="1" id="KW-0732">Signal</keyword>
<gene>
    <name evidence="2" type="ORF">SAMN04488523_103200</name>
</gene>
<dbReference type="OrthoDB" id="7726206at2"/>
<protein>
    <submittedName>
        <fullName evidence="2">Uncharacterized protein</fullName>
    </submittedName>
</protein>
<feature type="chain" id="PRO_5011698612" evidence="1">
    <location>
        <begin position="24"/>
        <end position="175"/>
    </location>
</feature>
<dbReference type="AlphaFoldDB" id="A0A1I1W3L6"/>
<evidence type="ECO:0000256" key="1">
    <source>
        <dbReference type="SAM" id="SignalP"/>
    </source>
</evidence>
<evidence type="ECO:0000313" key="3">
    <source>
        <dbReference type="Proteomes" id="UP000198977"/>
    </source>
</evidence>
<feature type="signal peptide" evidence="1">
    <location>
        <begin position="1"/>
        <end position="23"/>
    </location>
</feature>